<dbReference type="InterPro" id="IPR050219">
    <property type="entry name" value="DnaG_primase"/>
</dbReference>
<reference evidence="2 3" key="1">
    <citation type="submission" date="2018-05" db="EMBL/GenBank/DDBJ databases">
        <title>Draft genome of Methanospirillum stamsii Pt1.</title>
        <authorList>
            <person name="Dueholm M.S."/>
            <person name="Nielsen P.H."/>
            <person name="Bakmann L.F."/>
            <person name="Otzen D.E."/>
        </authorList>
    </citation>
    <scope>NUCLEOTIDE SEQUENCE [LARGE SCALE GENOMIC DNA]</scope>
    <source>
        <strain evidence="2 3">Pt1</strain>
    </source>
</reference>
<dbReference type="InterPro" id="IPR013264">
    <property type="entry name" value="DNAG_N"/>
</dbReference>
<dbReference type="InterPro" id="IPR034154">
    <property type="entry name" value="TOPRIM_DnaG/twinkle"/>
</dbReference>
<comment type="caution">
    <text evidence="2">The sequence shown here is derived from an EMBL/GenBank/DDBJ whole genome shotgun (WGS) entry which is preliminary data.</text>
</comment>
<protein>
    <recommendedName>
        <fullName evidence="1">DNA primase DNAG catalytic core N-terminal domain-containing protein</fullName>
    </recommendedName>
</protein>
<dbReference type="Pfam" id="PF13155">
    <property type="entry name" value="Toprim_2"/>
    <property type="match status" value="1"/>
</dbReference>
<accession>A0A2V2NA54</accession>
<evidence type="ECO:0000259" key="1">
    <source>
        <dbReference type="Pfam" id="PF08275"/>
    </source>
</evidence>
<evidence type="ECO:0000313" key="3">
    <source>
        <dbReference type="Proteomes" id="UP000245934"/>
    </source>
</evidence>
<dbReference type="Gene3D" id="3.90.980.10">
    <property type="entry name" value="DNA primase, catalytic core, N-terminal domain"/>
    <property type="match status" value="1"/>
</dbReference>
<dbReference type="CDD" id="cd01029">
    <property type="entry name" value="TOPRIM_primases"/>
    <property type="match status" value="1"/>
</dbReference>
<keyword evidence="3" id="KW-1185">Reference proteome</keyword>
<name>A0A2V2NA54_9EURY</name>
<organism evidence="2 3">
    <name type="scientific">Methanospirillum stamsii</name>
    <dbReference type="NCBI Taxonomy" id="1277351"/>
    <lineage>
        <taxon>Archaea</taxon>
        <taxon>Methanobacteriati</taxon>
        <taxon>Methanobacteriota</taxon>
        <taxon>Stenosarchaea group</taxon>
        <taxon>Methanomicrobia</taxon>
        <taxon>Methanomicrobiales</taxon>
        <taxon>Methanospirillaceae</taxon>
        <taxon>Methanospirillum</taxon>
    </lineage>
</organism>
<dbReference type="InterPro" id="IPR037068">
    <property type="entry name" value="DNA_primase_core_N_sf"/>
</dbReference>
<proteinExistence type="predicted"/>
<dbReference type="AlphaFoldDB" id="A0A2V2NA54"/>
<dbReference type="SUPFAM" id="SSF56731">
    <property type="entry name" value="DNA primase core"/>
    <property type="match status" value="1"/>
</dbReference>
<dbReference type="GO" id="GO:0005737">
    <property type="term" value="C:cytoplasm"/>
    <property type="evidence" value="ECO:0007669"/>
    <property type="project" value="TreeGrafter"/>
</dbReference>
<dbReference type="Gene3D" id="3.40.1360.10">
    <property type="match status" value="1"/>
</dbReference>
<gene>
    <name evidence="2" type="ORF">DLD82_10860</name>
</gene>
<dbReference type="RefSeq" id="WP_109941145.1">
    <property type="nucleotide sequence ID" value="NZ_CP176366.1"/>
</dbReference>
<dbReference type="EMBL" id="QGMZ01000019">
    <property type="protein sequence ID" value="PWR73358.1"/>
    <property type="molecule type" value="Genomic_DNA"/>
</dbReference>
<evidence type="ECO:0000313" key="2">
    <source>
        <dbReference type="EMBL" id="PWR73358.1"/>
    </source>
</evidence>
<sequence length="415" mass="47292">MTSIYETACRIFQAGLYPDLISFLHSRYGFTEDTIRRYRLGFSPVDDDAFLMQIFEHHTREEMRVSGLFHESGDGRLFPVWRGRIMFPYLVSGIPQYFIGRRIPEVTTDDLYIPEDERRPKYKKQLVHSKKRDWLQSKEPVFGIDSVKDGEPLIITEGVADCISVHQAGYPAISPVTVQFKEDHAHEMYSICKNAGRIVIIMDNETNKAGTLGAVRTGLKMEELGLSPYMADIPRPDELDKVDLNDFIKTGGNLSGLIKNSYPVSEHPEAQTIMKEKWKKITREKLIPQCKEVYFSKCGTKKRKSAPLQKYPLDIVSRYLPSVETLTGLRPGTQGAHPVYGSSTGTNLRISSDGDRWFCYHRGNEGNGDALKWISVYHLHLIHESEELTGSAFLKTIRYAWDTYVPDQAKEVVTA</sequence>
<feature type="domain" description="DNA primase DNAG catalytic core N-terminal" evidence="1">
    <location>
        <begin position="20"/>
        <end position="103"/>
    </location>
</feature>
<dbReference type="GeneID" id="97611379"/>
<dbReference type="Proteomes" id="UP000245934">
    <property type="component" value="Unassembled WGS sequence"/>
</dbReference>
<dbReference type="GO" id="GO:0006269">
    <property type="term" value="P:DNA replication, synthesis of primer"/>
    <property type="evidence" value="ECO:0007669"/>
    <property type="project" value="TreeGrafter"/>
</dbReference>
<dbReference type="PANTHER" id="PTHR30313:SF2">
    <property type="entry name" value="DNA PRIMASE"/>
    <property type="match status" value="1"/>
</dbReference>
<dbReference type="OrthoDB" id="214394at2157"/>
<dbReference type="PANTHER" id="PTHR30313">
    <property type="entry name" value="DNA PRIMASE"/>
    <property type="match status" value="1"/>
</dbReference>
<dbReference type="Pfam" id="PF08275">
    <property type="entry name" value="DNAG_N"/>
    <property type="match status" value="1"/>
</dbReference>